<dbReference type="EMBL" id="BAAAZR010000001">
    <property type="protein sequence ID" value="GAA3789660.1"/>
    <property type="molecule type" value="Genomic_DNA"/>
</dbReference>
<accession>A0ABP7HAJ0</accession>
<dbReference type="Gene3D" id="3.30.9.10">
    <property type="entry name" value="D-Amino Acid Oxidase, subunit A, domain 2"/>
    <property type="match status" value="1"/>
</dbReference>
<evidence type="ECO:0000259" key="9">
    <source>
        <dbReference type="Pfam" id="PF01266"/>
    </source>
</evidence>
<evidence type="ECO:0000256" key="5">
    <source>
        <dbReference type="ARBA" id="ARBA00023002"/>
    </source>
</evidence>
<feature type="domain" description="FAD dependent oxidoreductase" evidence="9">
    <location>
        <begin position="9"/>
        <end position="314"/>
    </location>
</feature>
<evidence type="ECO:0000256" key="6">
    <source>
        <dbReference type="ARBA" id="ARBA00039101"/>
    </source>
</evidence>
<dbReference type="InterPro" id="IPR006076">
    <property type="entry name" value="FAD-dep_OxRdtase"/>
</dbReference>
<keyword evidence="5" id="KW-0560">Oxidoreductase</keyword>
<keyword evidence="4" id="KW-0274">FAD</keyword>
<dbReference type="PANTHER" id="PTHR11530:SF11">
    <property type="entry name" value="D-ASPARTATE OXIDASE"/>
    <property type="match status" value="1"/>
</dbReference>
<dbReference type="Proteomes" id="UP001500888">
    <property type="component" value="Unassembled WGS sequence"/>
</dbReference>
<comment type="similarity">
    <text evidence="2">Belongs to the DAMOX/DASOX family.</text>
</comment>
<evidence type="ECO:0000256" key="4">
    <source>
        <dbReference type="ARBA" id="ARBA00022827"/>
    </source>
</evidence>
<evidence type="ECO:0000256" key="7">
    <source>
        <dbReference type="ARBA" id="ARBA00039751"/>
    </source>
</evidence>
<name>A0ABP7HAJ0_9ACTN</name>
<evidence type="ECO:0000256" key="8">
    <source>
        <dbReference type="ARBA" id="ARBA00049547"/>
    </source>
</evidence>
<comment type="caution">
    <text evidence="10">The sequence shown here is derived from an EMBL/GenBank/DDBJ whole genome shotgun (WGS) entry which is preliminary data.</text>
</comment>
<dbReference type="Gene3D" id="3.40.50.720">
    <property type="entry name" value="NAD(P)-binding Rossmann-like Domain"/>
    <property type="match status" value="1"/>
</dbReference>
<proteinExistence type="inferred from homology"/>
<sequence length="321" mass="34171">MAEPTGVTDVLVIGAGVTGLTTAVCLAEAGLKVRVRSAELPGRTTSAVAGAMIGGPVFTEPLEAAVRWQEASLKEFTMLAGHPDAGVRIARGRLVSRLGNGVPPWAERLPGFQPCDPGEHAGFPVAFWISSPLADMPRYLTYLVERLGAAGVEVELRPVASLESAATEAPVVVNCSGVGAHFLADDPEVHPVRGQHVVVENPGLDEFFFERGAETEWTGYMPHADCVVLGGTAGSGDWSLTPDPEQTEAILRRCVAVEPRLEGARVLGVEVGLRPGRKRIRLDEETINGSRVIHSYGHGGVGVSMSWGCAHDIRQMILDYR</sequence>
<dbReference type="InterPro" id="IPR023209">
    <property type="entry name" value="DAO"/>
</dbReference>
<dbReference type="SUPFAM" id="SSF51971">
    <property type="entry name" value="Nucleotide-binding domain"/>
    <property type="match status" value="1"/>
</dbReference>
<organism evidence="10 11">
    <name type="scientific">Sphaerisporangium flaviroseum</name>
    <dbReference type="NCBI Taxonomy" id="509199"/>
    <lineage>
        <taxon>Bacteria</taxon>
        <taxon>Bacillati</taxon>
        <taxon>Actinomycetota</taxon>
        <taxon>Actinomycetes</taxon>
        <taxon>Streptosporangiales</taxon>
        <taxon>Streptosporangiaceae</taxon>
        <taxon>Sphaerisporangium</taxon>
    </lineage>
</organism>
<dbReference type="EC" id="1.4.3.3" evidence="6"/>
<evidence type="ECO:0000256" key="3">
    <source>
        <dbReference type="ARBA" id="ARBA00022630"/>
    </source>
</evidence>
<dbReference type="SUPFAM" id="SSF54373">
    <property type="entry name" value="FAD-linked reductases, C-terminal domain"/>
    <property type="match status" value="1"/>
</dbReference>
<dbReference type="PANTHER" id="PTHR11530">
    <property type="entry name" value="D-AMINO ACID OXIDASE"/>
    <property type="match status" value="1"/>
</dbReference>
<gene>
    <name evidence="10" type="ORF">GCM10022226_05530</name>
</gene>
<protein>
    <recommendedName>
        <fullName evidence="7">D-amino-acid oxidase</fullName>
        <ecNumber evidence="6">1.4.3.3</ecNumber>
    </recommendedName>
</protein>
<evidence type="ECO:0000313" key="10">
    <source>
        <dbReference type="EMBL" id="GAA3789660.1"/>
    </source>
</evidence>
<dbReference type="Pfam" id="PF01266">
    <property type="entry name" value="DAO"/>
    <property type="match status" value="1"/>
</dbReference>
<comment type="cofactor">
    <cofactor evidence="1">
        <name>FAD</name>
        <dbReference type="ChEBI" id="CHEBI:57692"/>
    </cofactor>
</comment>
<keyword evidence="11" id="KW-1185">Reference proteome</keyword>
<keyword evidence="3" id="KW-0285">Flavoprotein</keyword>
<reference evidence="11" key="1">
    <citation type="journal article" date="2019" name="Int. J. Syst. Evol. Microbiol.">
        <title>The Global Catalogue of Microorganisms (GCM) 10K type strain sequencing project: providing services to taxonomists for standard genome sequencing and annotation.</title>
        <authorList>
            <consortium name="The Broad Institute Genomics Platform"/>
            <consortium name="The Broad Institute Genome Sequencing Center for Infectious Disease"/>
            <person name="Wu L."/>
            <person name="Ma J."/>
        </authorList>
    </citation>
    <scope>NUCLEOTIDE SEQUENCE [LARGE SCALE GENOMIC DNA]</scope>
    <source>
        <strain evidence="11">JCM 16908</strain>
    </source>
</reference>
<dbReference type="PIRSF" id="PIRSF000189">
    <property type="entry name" value="D-aa_oxidase"/>
    <property type="match status" value="1"/>
</dbReference>
<evidence type="ECO:0000256" key="1">
    <source>
        <dbReference type="ARBA" id="ARBA00001974"/>
    </source>
</evidence>
<comment type="catalytic activity">
    <reaction evidence="8">
        <text>a D-alpha-amino acid + O2 + H2O = a 2-oxocarboxylate + H2O2 + NH4(+)</text>
        <dbReference type="Rhea" id="RHEA:21816"/>
        <dbReference type="ChEBI" id="CHEBI:15377"/>
        <dbReference type="ChEBI" id="CHEBI:15379"/>
        <dbReference type="ChEBI" id="CHEBI:16240"/>
        <dbReference type="ChEBI" id="CHEBI:28938"/>
        <dbReference type="ChEBI" id="CHEBI:35179"/>
        <dbReference type="ChEBI" id="CHEBI:59871"/>
        <dbReference type="EC" id="1.4.3.3"/>
    </reaction>
    <physiologicalReaction direction="left-to-right" evidence="8">
        <dbReference type="Rhea" id="RHEA:21817"/>
    </physiologicalReaction>
</comment>
<evidence type="ECO:0000256" key="2">
    <source>
        <dbReference type="ARBA" id="ARBA00006730"/>
    </source>
</evidence>
<dbReference type="RefSeq" id="WP_344933753.1">
    <property type="nucleotide sequence ID" value="NZ_BAAAZR010000001.1"/>
</dbReference>
<evidence type="ECO:0000313" key="11">
    <source>
        <dbReference type="Proteomes" id="UP001500888"/>
    </source>
</evidence>